<comment type="caution">
    <text evidence="3">The sequence shown here is derived from an EMBL/GenBank/DDBJ whole genome shotgun (WGS) entry which is preliminary data.</text>
</comment>
<proteinExistence type="predicted"/>
<evidence type="ECO:0000256" key="1">
    <source>
        <dbReference type="SAM" id="Coils"/>
    </source>
</evidence>
<accession>A0AAE0NAJ8</accession>
<evidence type="ECO:0000313" key="4">
    <source>
        <dbReference type="Proteomes" id="UP001287356"/>
    </source>
</evidence>
<feature type="compositionally biased region" description="Pro residues" evidence="2">
    <location>
        <begin position="144"/>
        <end position="158"/>
    </location>
</feature>
<feature type="region of interest" description="Disordered" evidence="2">
    <location>
        <begin position="139"/>
        <end position="160"/>
    </location>
</feature>
<feature type="coiled-coil region" evidence="1">
    <location>
        <begin position="350"/>
        <end position="411"/>
    </location>
</feature>
<feature type="compositionally biased region" description="Pro residues" evidence="2">
    <location>
        <begin position="303"/>
        <end position="323"/>
    </location>
</feature>
<dbReference type="EMBL" id="JAULSN010000003">
    <property type="protein sequence ID" value="KAK3376305.1"/>
    <property type="molecule type" value="Genomic_DNA"/>
</dbReference>
<dbReference type="Proteomes" id="UP001287356">
    <property type="component" value="Unassembled WGS sequence"/>
</dbReference>
<keyword evidence="1" id="KW-0175">Coiled coil</keyword>
<dbReference type="AlphaFoldDB" id="A0AAE0NAJ8"/>
<sequence>MSVSSVKIYINMALEYLDSPYRVDDVEPNLAQAEQRLANLSPDDAAPLVAQIADIRAKLDNLVKPADARQISAAQGKIRQARDYIDTNRGRLSQSDKDFVEELFRGAVQFLDQITDANKADRLKAPVLDEIAQIRAQYGTDTSAPPPPPKPATPPPPSQNYYNAKRAVFWANEYFTSPGRIDQVEPELAKAEALLEGDGSAEAAGLAAEIASMREKLADIVSPEDERYVSAAQGKLRQIRDHADRNGGRVSDSDKEFFEQLCRGAVEYLDKITHPRKADELKAPVLAEISRIRAQYGITGPAPSAPAPAPPSKPENYPPPPSGQAPVRSVQGQAQSVDMNTLSFDDQDRLNRAKRAIGQARNNIESNRTEGVENMFFDATSLMAPVGDAHKTHLVAEIEQLRRDLEATRLAESTRRLTSELDRGLGRVEMDTDAPDRLQYSVHSFKQRLAQDDVRQTLTPEAYRGYETRLAELLAAGAARVKAETLDRANPALQRLHDKLATNPFTDLTQYDASKLDGELRSMRWQVEREITKLPDDDADRLRIYDELKRTDAQVEAYSNDWALAGVHKSVRHGWQMILDEIAGWEDEALDPDAAPLDDPRMPQTRLAIQRVHYYLHRDSSVQGTRDENPGDAVIAAVDAEARNLLAAAGGKLAAAFDALVAAAEQLAPPVEDRWLRDKPGSLLSSARGALEGTADADAVLARIRALDARWQGALAGVQKAREELGAELARDALQQWPAVVAAIPGVIGAANGFDPSAAQPGAAVLLAGVYNRAGWDFDGGQYGFAMRFAGVPLGGVYEGYVDKALDHAAYELKLAIDDHKPWDVVGVVLGPGSIRERTKRVIRRGGVEETVEEWLPVDCLRLRIVALRAGPVVVGPQS</sequence>
<organism evidence="3 4">
    <name type="scientific">Lasiosphaeria ovina</name>
    <dbReference type="NCBI Taxonomy" id="92902"/>
    <lineage>
        <taxon>Eukaryota</taxon>
        <taxon>Fungi</taxon>
        <taxon>Dikarya</taxon>
        <taxon>Ascomycota</taxon>
        <taxon>Pezizomycotina</taxon>
        <taxon>Sordariomycetes</taxon>
        <taxon>Sordariomycetidae</taxon>
        <taxon>Sordariales</taxon>
        <taxon>Lasiosphaeriaceae</taxon>
        <taxon>Lasiosphaeria</taxon>
    </lineage>
</organism>
<evidence type="ECO:0000313" key="3">
    <source>
        <dbReference type="EMBL" id="KAK3376305.1"/>
    </source>
</evidence>
<gene>
    <name evidence="3" type="ORF">B0T24DRAFT_699739</name>
</gene>
<protein>
    <submittedName>
        <fullName evidence="3">Uncharacterized protein</fullName>
    </submittedName>
</protein>
<keyword evidence="4" id="KW-1185">Reference proteome</keyword>
<feature type="region of interest" description="Disordered" evidence="2">
    <location>
        <begin position="298"/>
        <end position="335"/>
    </location>
</feature>
<reference evidence="3" key="2">
    <citation type="submission" date="2023-06" db="EMBL/GenBank/DDBJ databases">
        <authorList>
            <consortium name="Lawrence Berkeley National Laboratory"/>
            <person name="Haridas S."/>
            <person name="Hensen N."/>
            <person name="Bonometti L."/>
            <person name="Westerberg I."/>
            <person name="Brannstrom I.O."/>
            <person name="Guillou S."/>
            <person name="Cros-Aarteil S."/>
            <person name="Calhoun S."/>
            <person name="Kuo A."/>
            <person name="Mondo S."/>
            <person name="Pangilinan J."/>
            <person name="Riley R."/>
            <person name="Labutti K."/>
            <person name="Andreopoulos B."/>
            <person name="Lipzen A."/>
            <person name="Chen C."/>
            <person name="Yanf M."/>
            <person name="Daum C."/>
            <person name="Ng V."/>
            <person name="Clum A."/>
            <person name="Steindorff A."/>
            <person name="Ohm R."/>
            <person name="Martin F."/>
            <person name="Silar P."/>
            <person name="Natvig D."/>
            <person name="Lalanne C."/>
            <person name="Gautier V."/>
            <person name="Ament-Velasquez S.L."/>
            <person name="Kruys A."/>
            <person name="Hutchinson M.I."/>
            <person name="Powell A.J."/>
            <person name="Barry K."/>
            <person name="Miller A.N."/>
            <person name="Grigoriev I.V."/>
            <person name="Debuchy R."/>
            <person name="Gladieux P."/>
            <person name="Thoren M.H."/>
            <person name="Johannesson H."/>
        </authorList>
    </citation>
    <scope>NUCLEOTIDE SEQUENCE</scope>
    <source>
        <strain evidence="3">CBS 958.72</strain>
    </source>
</reference>
<name>A0AAE0NAJ8_9PEZI</name>
<reference evidence="3" key="1">
    <citation type="journal article" date="2023" name="Mol. Phylogenet. Evol.">
        <title>Genome-scale phylogeny and comparative genomics of the fungal order Sordariales.</title>
        <authorList>
            <person name="Hensen N."/>
            <person name="Bonometti L."/>
            <person name="Westerberg I."/>
            <person name="Brannstrom I.O."/>
            <person name="Guillou S."/>
            <person name="Cros-Aarteil S."/>
            <person name="Calhoun S."/>
            <person name="Haridas S."/>
            <person name="Kuo A."/>
            <person name="Mondo S."/>
            <person name="Pangilinan J."/>
            <person name="Riley R."/>
            <person name="LaButti K."/>
            <person name="Andreopoulos B."/>
            <person name="Lipzen A."/>
            <person name="Chen C."/>
            <person name="Yan M."/>
            <person name="Daum C."/>
            <person name="Ng V."/>
            <person name="Clum A."/>
            <person name="Steindorff A."/>
            <person name="Ohm R.A."/>
            <person name="Martin F."/>
            <person name="Silar P."/>
            <person name="Natvig D.O."/>
            <person name="Lalanne C."/>
            <person name="Gautier V."/>
            <person name="Ament-Velasquez S.L."/>
            <person name="Kruys A."/>
            <person name="Hutchinson M.I."/>
            <person name="Powell A.J."/>
            <person name="Barry K."/>
            <person name="Miller A.N."/>
            <person name="Grigoriev I.V."/>
            <person name="Debuchy R."/>
            <person name="Gladieux P."/>
            <person name="Hiltunen Thoren M."/>
            <person name="Johannesson H."/>
        </authorList>
    </citation>
    <scope>NUCLEOTIDE SEQUENCE</scope>
    <source>
        <strain evidence="3">CBS 958.72</strain>
    </source>
</reference>
<evidence type="ECO:0000256" key="2">
    <source>
        <dbReference type="SAM" id="MobiDB-lite"/>
    </source>
</evidence>